<protein>
    <submittedName>
        <fullName evidence="2">Uncharacterized protein</fullName>
    </submittedName>
</protein>
<dbReference type="Proteomes" id="UP000240493">
    <property type="component" value="Unassembled WGS sequence"/>
</dbReference>
<keyword evidence="3" id="KW-1185">Reference proteome</keyword>
<dbReference type="EMBL" id="KZ679264">
    <property type="protein sequence ID" value="PTB39378.1"/>
    <property type="molecule type" value="Genomic_DNA"/>
</dbReference>
<sequence>MPDSVLNYASWAPGCLPSCPSSGKLLIPSLYFLLHVHCGVGTHVMNIYFTMLLLWPSFILSLLALSLLSRASRGAFSPDTQTPVTSHFRVYSHSVPTSILLYRSTSLRTAISSQYYEPYDINGIQSLNLSSNYESTNSNIFVFMAFGDRSSVIHSPTTKSQYNIGTP</sequence>
<accession>A0A2T3Z3H5</accession>
<feature type="transmembrane region" description="Helical" evidence="1">
    <location>
        <begin position="47"/>
        <end position="68"/>
    </location>
</feature>
<proteinExistence type="predicted"/>
<keyword evidence="1" id="KW-1133">Transmembrane helix</keyword>
<evidence type="ECO:0000256" key="1">
    <source>
        <dbReference type="SAM" id="Phobius"/>
    </source>
</evidence>
<evidence type="ECO:0000313" key="2">
    <source>
        <dbReference type="EMBL" id="PTB39378.1"/>
    </source>
</evidence>
<name>A0A2T3Z3H5_TRIA4</name>
<keyword evidence="1" id="KW-0812">Transmembrane</keyword>
<keyword evidence="1" id="KW-0472">Membrane</keyword>
<evidence type="ECO:0000313" key="3">
    <source>
        <dbReference type="Proteomes" id="UP000240493"/>
    </source>
</evidence>
<dbReference type="AlphaFoldDB" id="A0A2T3Z3H5"/>
<organism evidence="2 3">
    <name type="scientific">Trichoderma asperellum (strain ATCC 204424 / CBS 433.97 / NBRC 101777)</name>
    <dbReference type="NCBI Taxonomy" id="1042311"/>
    <lineage>
        <taxon>Eukaryota</taxon>
        <taxon>Fungi</taxon>
        <taxon>Dikarya</taxon>
        <taxon>Ascomycota</taxon>
        <taxon>Pezizomycotina</taxon>
        <taxon>Sordariomycetes</taxon>
        <taxon>Hypocreomycetidae</taxon>
        <taxon>Hypocreales</taxon>
        <taxon>Hypocreaceae</taxon>
        <taxon>Trichoderma</taxon>
    </lineage>
</organism>
<gene>
    <name evidence="2" type="ORF">M441DRAFT_90874</name>
</gene>
<reference evidence="2 3" key="1">
    <citation type="submission" date="2016-07" db="EMBL/GenBank/DDBJ databases">
        <title>Multiple horizontal gene transfer events from other fungi enriched the ability of initially mycotrophic Trichoderma (Ascomycota) to feed on dead plant biomass.</title>
        <authorList>
            <consortium name="DOE Joint Genome Institute"/>
            <person name="Aerts A."/>
            <person name="Atanasova L."/>
            <person name="Chenthamara K."/>
            <person name="Zhang J."/>
            <person name="Grujic M."/>
            <person name="Henrissat B."/>
            <person name="Kuo A."/>
            <person name="Salamov A."/>
            <person name="Lipzen A."/>
            <person name="Labutti K."/>
            <person name="Barry K."/>
            <person name="Miao Y."/>
            <person name="Rahimi M.J."/>
            <person name="Shen Q."/>
            <person name="Grigoriev I.V."/>
            <person name="Kubicek C.P."/>
            <person name="Druzhinina I.S."/>
        </authorList>
    </citation>
    <scope>NUCLEOTIDE SEQUENCE [LARGE SCALE GENOMIC DNA]</scope>
    <source>
        <strain evidence="2 3">CBS 433.97</strain>
    </source>
</reference>